<accession>A0A0E9QLA7</accession>
<organism evidence="1">
    <name type="scientific">Anguilla anguilla</name>
    <name type="common">European freshwater eel</name>
    <name type="synonym">Muraena anguilla</name>
    <dbReference type="NCBI Taxonomy" id="7936"/>
    <lineage>
        <taxon>Eukaryota</taxon>
        <taxon>Metazoa</taxon>
        <taxon>Chordata</taxon>
        <taxon>Craniata</taxon>
        <taxon>Vertebrata</taxon>
        <taxon>Euteleostomi</taxon>
        <taxon>Actinopterygii</taxon>
        <taxon>Neopterygii</taxon>
        <taxon>Teleostei</taxon>
        <taxon>Anguilliformes</taxon>
        <taxon>Anguillidae</taxon>
        <taxon>Anguilla</taxon>
    </lineage>
</organism>
<dbReference type="EMBL" id="GBXM01098825">
    <property type="protein sequence ID" value="JAH09752.1"/>
    <property type="molecule type" value="Transcribed_RNA"/>
</dbReference>
<proteinExistence type="predicted"/>
<reference evidence="1" key="1">
    <citation type="submission" date="2014-11" db="EMBL/GenBank/DDBJ databases">
        <authorList>
            <person name="Amaro Gonzalez C."/>
        </authorList>
    </citation>
    <scope>NUCLEOTIDE SEQUENCE</scope>
</reference>
<dbReference type="EMBL" id="GBXM01091442">
    <property type="protein sequence ID" value="JAH17135.1"/>
    <property type="molecule type" value="Transcribed_RNA"/>
</dbReference>
<reference evidence="1" key="2">
    <citation type="journal article" date="2015" name="Fish Shellfish Immunol.">
        <title>Early steps in the European eel (Anguilla anguilla)-Vibrio vulnificus interaction in the gills: Role of the RtxA13 toxin.</title>
        <authorList>
            <person name="Callol A."/>
            <person name="Pajuelo D."/>
            <person name="Ebbesson L."/>
            <person name="Teles M."/>
            <person name="MacKenzie S."/>
            <person name="Amaro C."/>
        </authorList>
    </citation>
    <scope>NUCLEOTIDE SEQUENCE</scope>
</reference>
<evidence type="ECO:0000313" key="1">
    <source>
        <dbReference type="EMBL" id="JAH17135.1"/>
    </source>
</evidence>
<name>A0A0E9QLA7_ANGAN</name>
<sequence length="72" mass="8351">MDTSITVAHMKFKTLVLAYQEDNWAVISFKDNQTLHIVSLANVARHRKNRLHGLVRASVPVRLHQEFVTRQL</sequence>
<protein>
    <submittedName>
        <fullName evidence="1">Uncharacterized protein</fullName>
    </submittedName>
</protein>
<dbReference type="AlphaFoldDB" id="A0A0E9QLA7"/>